<feature type="domain" description="ABC transporter" evidence="11">
    <location>
        <begin position="672"/>
        <end position="896"/>
    </location>
</feature>
<evidence type="ECO:0000256" key="5">
    <source>
        <dbReference type="ARBA" id="ARBA00022737"/>
    </source>
</evidence>
<evidence type="ECO:0000256" key="10">
    <source>
        <dbReference type="SAM" id="Phobius"/>
    </source>
</evidence>
<feature type="transmembrane region" description="Helical" evidence="10">
    <location>
        <begin position="480"/>
        <end position="507"/>
    </location>
</feature>
<sequence>MNTSDVTSGDPQESTARLKFCDDDFWDSNLTWNNSWPQLSNCFQSSLLSSIPCVYLIIFWPVYFSVSLRHGIRTLKVDQLFCFKMICSCTLILTEIFNLIYELTNITSLSPLIASSSKLFCYILVAATTVMEQKTSTLNSPGIFIFFLLLLLTHIVPFYSRIILQEYSTKAVSFVIFYINYTALLCMGLLHCFNHNCLNVKPLSVEEEATILSRFTLEWITRMVIKGYKKPLTEKEIFPLKSSEKSGTVVPKFLHFFGRFSEIYRRSTTKCSMKKVEKSTRYEPDDIKDSHERPPLLNEMSLKEITKNDTDITDHDEIQVNFLSSHSTQAENQNGKGMALVLWKVILRTFWKQVVKCCLLGQLAKIFTLIGPLFLKLLIDFTSQEDEPNWHGYLLATALFLTSVMSQIIYEYYLYQCNVTGIRVRASVVSAIYRKTLSLSSEARQSSSSGEIIQLLSKDVDTIWIMVDEGFVIPESPTELLVGLIMVYYTVGVAMFSGLAALVFLFIMKLLGSHKQTQCEEELRVAADERMKITSQVFSGIKVLKLYAWEEAFKALMNSIRKKELWAVFKFNLFRFFTTFAWTGAVFWMTFFTFLTYVLVDESHHLTASTVFVTISYLNFVRRASNCFTYAVDYVIAGMVSSRRVMNFLTLKEMIRPSQFSSCSLLSKDTSVMLSDASLSWSHTSDPILKQIMLEVPKGSLVAVVGMVGCGKSSLLSAILGEMVVQKGVVQKQGSIAYIPQEAWIQNDTLCNNILFGSDLNEEKYREVIQACALKADLAILPAGDQTEIGEKGINLSGGQKQRVSLARAVYQESDVYLLDDPLSAVDSHVGRHIFDHVIGRQGLLKDKTRILVTHGIQWLPEVDKVVVLTNGQITEMGLFDQLMAHNGPFAQFLSQYLLQQRLQAENNPNKMANGHGDTGKLELETDEFRKAIFTRLLSIESQKSGDGSEDHTDLENLKNKSDCTIKEILHHQLSIKDEGQDVGEIAQKIIDEEEVAGGRVNWSVYKTFLQSMGYMSVCVLSFLFLLCFVFELVAGFWLSFWVDDPLLNNMSIPADSLLREQENMFYMSVYSVWGILETLIVVIFTIIKAYRHKHVANVIHERLITSVLASPIQFFDTTPVGRVLSRVSKDINVVDLTLVLFMEIWLHSIFAVLCMIVVIIITIPMFLAVAIPTMALFYFIEKLYLPTSCQLRRLERKCLSPVFSHASESYAGASVIRALGQEDRFIQTADERIDVFQSMTLASLACERWLSMRLGLLSDLLVLFAALLAVTYKDELSPGLIGLSLSMALTVTSNMQLQVRVASLLEMDIVSVERILQYIDLPSEAPRHLPCPGFSPEWPTVGEITFRNVCARYRPGLEMILKGISFHVHDGEKIGVVGRTGAGKSSLMLVLFRLVEPCQGQIIIDGIDVSKLGLYDLRQKLTILPQDPVLFTGTLRTNLDPFGKSSDKDIWKALDHCHLKNFVEKLTEGLDFQVGEGGNNLSIGQRQLMCLGRALLRKTKILVLDEATAAVDVETDELIQKTIRSEFKACTVLTIAHRLNTIMDYDRILVLDNGMIVEFDAPSVLMSNAKSLFYKMSVESHTLSTS</sequence>
<keyword evidence="8 10" id="KW-1133">Transmembrane helix</keyword>
<feature type="domain" description="ABC transmembrane type-1" evidence="12">
    <location>
        <begin position="1023"/>
        <end position="1308"/>
    </location>
</feature>
<dbReference type="Gene3D" id="3.40.50.300">
    <property type="entry name" value="P-loop containing nucleotide triphosphate hydrolases"/>
    <property type="match status" value="2"/>
</dbReference>
<dbReference type="GO" id="GO:0005524">
    <property type="term" value="F:ATP binding"/>
    <property type="evidence" value="ECO:0007669"/>
    <property type="project" value="UniProtKB-KW"/>
</dbReference>
<dbReference type="SUPFAM" id="SSF90123">
    <property type="entry name" value="ABC transporter transmembrane region"/>
    <property type="match status" value="2"/>
</dbReference>
<dbReference type="SMART" id="SM00382">
    <property type="entry name" value="AAA"/>
    <property type="match status" value="2"/>
</dbReference>
<dbReference type="Pfam" id="PF00664">
    <property type="entry name" value="ABC_membrane"/>
    <property type="match status" value="2"/>
</dbReference>
<feature type="domain" description="ABC transporter" evidence="11">
    <location>
        <begin position="1345"/>
        <end position="1579"/>
    </location>
</feature>
<reference evidence="13 14" key="1">
    <citation type="submission" date="2024-04" db="EMBL/GenBank/DDBJ databases">
        <authorList>
            <consortium name="Genoscope - CEA"/>
            <person name="William W."/>
        </authorList>
    </citation>
    <scope>NUCLEOTIDE SEQUENCE [LARGE SCALE GENOMIC DNA]</scope>
</reference>
<feature type="transmembrane region" description="Helical" evidence="10">
    <location>
        <begin position="171"/>
        <end position="190"/>
    </location>
</feature>
<dbReference type="FunFam" id="3.40.50.300:FF:000074">
    <property type="entry name" value="Multidrug resistance-associated protein 5 isoform 1"/>
    <property type="match status" value="1"/>
</dbReference>
<dbReference type="InterPro" id="IPR003593">
    <property type="entry name" value="AAA+_ATPase"/>
</dbReference>
<dbReference type="GO" id="GO:0016887">
    <property type="term" value="F:ATP hydrolysis activity"/>
    <property type="evidence" value="ECO:0007669"/>
    <property type="project" value="InterPro"/>
</dbReference>
<dbReference type="CDD" id="cd18603">
    <property type="entry name" value="ABC_6TM_MRP1_2_3_6_D2_like"/>
    <property type="match status" value="1"/>
</dbReference>
<keyword evidence="9 10" id="KW-0472">Membrane</keyword>
<dbReference type="InterPro" id="IPR003439">
    <property type="entry name" value="ABC_transporter-like_ATP-bd"/>
</dbReference>
<dbReference type="Gene3D" id="1.20.1560.10">
    <property type="entry name" value="ABC transporter type 1, transmembrane domain"/>
    <property type="match status" value="2"/>
</dbReference>
<keyword evidence="6" id="KW-0547">Nucleotide-binding</keyword>
<keyword evidence="7" id="KW-0067">ATP-binding</keyword>
<feature type="transmembrane region" description="Helical" evidence="10">
    <location>
        <begin position="1015"/>
        <end position="1041"/>
    </location>
</feature>
<evidence type="ECO:0000256" key="4">
    <source>
        <dbReference type="ARBA" id="ARBA00022692"/>
    </source>
</evidence>
<dbReference type="EMBL" id="CAXITT010000031">
    <property type="protein sequence ID" value="CAL1528365.1"/>
    <property type="molecule type" value="Genomic_DNA"/>
</dbReference>
<dbReference type="FunFam" id="3.40.50.300:FF:000293">
    <property type="entry name" value="ATP binding cassette subfamily C member 1"/>
    <property type="match status" value="1"/>
</dbReference>
<evidence type="ECO:0000256" key="6">
    <source>
        <dbReference type="ARBA" id="ARBA00022741"/>
    </source>
</evidence>
<evidence type="ECO:0000256" key="7">
    <source>
        <dbReference type="ARBA" id="ARBA00022840"/>
    </source>
</evidence>
<gene>
    <name evidence="13" type="ORF">GSLYS_00002535001</name>
</gene>
<dbReference type="PROSITE" id="PS50893">
    <property type="entry name" value="ABC_TRANSPORTER_2"/>
    <property type="match status" value="2"/>
</dbReference>
<dbReference type="InterPro" id="IPR036640">
    <property type="entry name" value="ABC1_TM_sf"/>
</dbReference>
<feature type="transmembrane region" description="Helical" evidence="10">
    <location>
        <begin position="47"/>
        <end position="68"/>
    </location>
</feature>
<dbReference type="GO" id="GO:0012505">
    <property type="term" value="C:endomembrane system"/>
    <property type="evidence" value="ECO:0007669"/>
    <property type="project" value="UniProtKB-SubCell"/>
</dbReference>
<feature type="domain" description="ABC transmembrane type-1" evidence="12">
    <location>
        <begin position="363"/>
        <end position="624"/>
    </location>
</feature>
<feature type="transmembrane region" description="Helical" evidence="10">
    <location>
        <begin position="80"/>
        <end position="101"/>
    </location>
</feature>
<dbReference type="Proteomes" id="UP001497497">
    <property type="component" value="Unassembled WGS sequence"/>
</dbReference>
<dbReference type="Pfam" id="PF00005">
    <property type="entry name" value="ABC_tran"/>
    <property type="match status" value="2"/>
</dbReference>
<keyword evidence="5" id="KW-0677">Repeat</keyword>
<dbReference type="CDD" id="cd03250">
    <property type="entry name" value="ABCC_MRP_domain1"/>
    <property type="match status" value="1"/>
</dbReference>
<feature type="transmembrane region" description="Helical" evidence="10">
    <location>
        <begin position="1157"/>
        <end position="1181"/>
    </location>
</feature>
<dbReference type="SUPFAM" id="SSF52540">
    <property type="entry name" value="P-loop containing nucleoside triphosphate hydrolases"/>
    <property type="match status" value="2"/>
</dbReference>
<proteinExistence type="inferred from homology"/>
<feature type="transmembrane region" description="Helical" evidence="10">
    <location>
        <begin position="1066"/>
        <end position="1088"/>
    </location>
</feature>
<dbReference type="CDD" id="cd03244">
    <property type="entry name" value="ABCC_MRP_domain2"/>
    <property type="match status" value="1"/>
</dbReference>
<dbReference type="InterPro" id="IPR011527">
    <property type="entry name" value="ABC1_TM_dom"/>
</dbReference>
<keyword evidence="4 10" id="KW-0812">Transmembrane</keyword>
<evidence type="ECO:0000256" key="3">
    <source>
        <dbReference type="ARBA" id="ARBA00022448"/>
    </source>
</evidence>
<feature type="transmembrane region" description="Helical" evidence="10">
    <location>
        <begin position="141"/>
        <end position="159"/>
    </location>
</feature>
<organism evidence="13 14">
    <name type="scientific">Lymnaea stagnalis</name>
    <name type="common">Great pond snail</name>
    <name type="synonym">Helix stagnalis</name>
    <dbReference type="NCBI Taxonomy" id="6523"/>
    <lineage>
        <taxon>Eukaryota</taxon>
        <taxon>Metazoa</taxon>
        <taxon>Spiralia</taxon>
        <taxon>Lophotrochozoa</taxon>
        <taxon>Mollusca</taxon>
        <taxon>Gastropoda</taxon>
        <taxon>Heterobranchia</taxon>
        <taxon>Euthyneura</taxon>
        <taxon>Panpulmonata</taxon>
        <taxon>Hygrophila</taxon>
        <taxon>Lymnaeoidea</taxon>
        <taxon>Lymnaeidae</taxon>
        <taxon>Lymnaea</taxon>
    </lineage>
</organism>
<evidence type="ECO:0008006" key="15">
    <source>
        <dbReference type="Google" id="ProtNLM"/>
    </source>
</evidence>
<dbReference type="GO" id="GO:0140359">
    <property type="term" value="F:ABC-type transporter activity"/>
    <property type="evidence" value="ECO:0007669"/>
    <property type="project" value="InterPro"/>
</dbReference>
<comment type="caution">
    <text evidence="13">The sequence shown here is derived from an EMBL/GenBank/DDBJ whole genome shotgun (WGS) entry which is preliminary data.</text>
</comment>
<evidence type="ECO:0000259" key="12">
    <source>
        <dbReference type="PROSITE" id="PS50929"/>
    </source>
</evidence>
<evidence type="ECO:0000256" key="8">
    <source>
        <dbReference type="ARBA" id="ARBA00022989"/>
    </source>
</evidence>
<dbReference type="PANTHER" id="PTHR24223">
    <property type="entry name" value="ATP-BINDING CASSETTE SUB-FAMILY C"/>
    <property type="match status" value="1"/>
</dbReference>
<dbReference type="InterPro" id="IPR027417">
    <property type="entry name" value="P-loop_NTPase"/>
</dbReference>
<keyword evidence="14" id="KW-1185">Reference proteome</keyword>
<name>A0AAV2H406_LYMST</name>
<evidence type="ECO:0000313" key="14">
    <source>
        <dbReference type="Proteomes" id="UP001497497"/>
    </source>
</evidence>
<dbReference type="PROSITE" id="PS00211">
    <property type="entry name" value="ABC_TRANSPORTER_1"/>
    <property type="match status" value="1"/>
</dbReference>
<keyword evidence="3" id="KW-0813">Transport</keyword>
<evidence type="ECO:0000256" key="1">
    <source>
        <dbReference type="ARBA" id="ARBA00004127"/>
    </source>
</evidence>
<accession>A0AAV2H406</accession>
<evidence type="ECO:0000313" key="13">
    <source>
        <dbReference type="EMBL" id="CAL1528365.1"/>
    </source>
</evidence>
<evidence type="ECO:0000256" key="2">
    <source>
        <dbReference type="ARBA" id="ARBA00009726"/>
    </source>
</evidence>
<dbReference type="GO" id="GO:0016020">
    <property type="term" value="C:membrane"/>
    <property type="evidence" value="ECO:0007669"/>
    <property type="project" value="InterPro"/>
</dbReference>
<protein>
    <recommendedName>
        <fullName evidence="15">Multidrug resistance-associated protein 1-like</fullName>
    </recommendedName>
</protein>
<dbReference type="FunFam" id="1.20.1560.10:FF:000063">
    <property type="entry name" value="Multidrug resistance protein ABC transporter"/>
    <property type="match status" value="1"/>
</dbReference>
<feature type="transmembrane region" description="Helical" evidence="10">
    <location>
        <begin position="573"/>
        <end position="598"/>
    </location>
</feature>
<evidence type="ECO:0000259" key="11">
    <source>
        <dbReference type="PROSITE" id="PS50893"/>
    </source>
</evidence>
<comment type="similarity">
    <text evidence="2">Belongs to the ABC transporter superfamily. ABCC family. Conjugate transporter (TC 3.A.1.208) subfamily.</text>
</comment>
<comment type="subcellular location">
    <subcellularLocation>
        <location evidence="1">Endomembrane system</location>
        <topology evidence="1">Multi-pass membrane protein</topology>
    </subcellularLocation>
</comment>
<evidence type="ECO:0000256" key="9">
    <source>
        <dbReference type="ARBA" id="ARBA00023136"/>
    </source>
</evidence>
<dbReference type="InterPro" id="IPR017871">
    <property type="entry name" value="ABC_transporter-like_CS"/>
</dbReference>
<feature type="transmembrane region" description="Helical" evidence="10">
    <location>
        <begin position="604"/>
        <end position="621"/>
    </location>
</feature>
<dbReference type="InterPro" id="IPR050173">
    <property type="entry name" value="ABC_transporter_C-like"/>
</dbReference>
<dbReference type="PROSITE" id="PS50929">
    <property type="entry name" value="ABC_TM1F"/>
    <property type="match status" value="2"/>
</dbReference>